<dbReference type="AlphaFoldDB" id="A0A9D4LQE6"/>
<accession>A0A9D4LQE6</accession>
<reference evidence="1" key="1">
    <citation type="journal article" date="2019" name="bioRxiv">
        <title>The Genome of the Zebra Mussel, Dreissena polymorpha: A Resource for Invasive Species Research.</title>
        <authorList>
            <person name="McCartney M.A."/>
            <person name="Auch B."/>
            <person name="Kono T."/>
            <person name="Mallez S."/>
            <person name="Zhang Y."/>
            <person name="Obille A."/>
            <person name="Becker A."/>
            <person name="Abrahante J.E."/>
            <person name="Garbe J."/>
            <person name="Badalamenti J.P."/>
            <person name="Herman A."/>
            <person name="Mangelson H."/>
            <person name="Liachko I."/>
            <person name="Sullivan S."/>
            <person name="Sone E.D."/>
            <person name="Koren S."/>
            <person name="Silverstein K.A.T."/>
            <person name="Beckman K.B."/>
            <person name="Gohl D.M."/>
        </authorList>
    </citation>
    <scope>NUCLEOTIDE SEQUENCE</scope>
    <source>
        <strain evidence="1">Duluth1</strain>
        <tissue evidence="1">Whole animal</tissue>
    </source>
</reference>
<proteinExistence type="predicted"/>
<sequence length="52" mass="6020">MECSIVGDITAQNYFRTETDNNLDRCNVYMKRAPAFERTINNFTVGVLVQIF</sequence>
<name>A0A9D4LQE6_DREPO</name>
<keyword evidence="2" id="KW-1185">Reference proteome</keyword>
<dbReference type="EMBL" id="JAIWYP010000002">
    <property type="protein sequence ID" value="KAH3862808.1"/>
    <property type="molecule type" value="Genomic_DNA"/>
</dbReference>
<comment type="caution">
    <text evidence="1">The sequence shown here is derived from an EMBL/GenBank/DDBJ whole genome shotgun (WGS) entry which is preliminary data.</text>
</comment>
<reference evidence="1" key="2">
    <citation type="submission" date="2020-11" db="EMBL/GenBank/DDBJ databases">
        <authorList>
            <person name="McCartney M.A."/>
            <person name="Auch B."/>
            <person name="Kono T."/>
            <person name="Mallez S."/>
            <person name="Becker A."/>
            <person name="Gohl D.M."/>
            <person name="Silverstein K.A.T."/>
            <person name="Koren S."/>
            <person name="Bechman K.B."/>
            <person name="Herman A."/>
            <person name="Abrahante J.E."/>
            <person name="Garbe J."/>
        </authorList>
    </citation>
    <scope>NUCLEOTIDE SEQUENCE</scope>
    <source>
        <strain evidence="1">Duluth1</strain>
        <tissue evidence="1">Whole animal</tissue>
    </source>
</reference>
<organism evidence="1 2">
    <name type="scientific">Dreissena polymorpha</name>
    <name type="common">Zebra mussel</name>
    <name type="synonym">Mytilus polymorpha</name>
    <dbReference type="NCBI Taxonomy" id="45954"/>
    <lineage>
        <taxon>Eukaryota</taxon>
        <taxon>Metazoa</taxon>
        <taxon>Spiralia</taxon>
        <taxon>Lophotrochozoa</taxon>
        <taxon>Mollusca</taxon>
        <taxon>Bivalvia</taxon>
        <taxon>Autobranchia</taxon>
        <taxon>Heteroconchia</taxon>
        <taxon>Euheterodonta</taxon>
        <taxon>Imparidentia</taxon>
        <taxon>Neoheterodontei</taxon>
        <taxon>Myida</taxon>
        <taxon>Dreissenoidea</taxon>
        <taxon>Dreissenidae</taxon>
        <taxon>Dreissena</taxon>
    </lineage>
</organism>
<evidence type="ECO:0000313" key="1">
    <source>
        <dbReference type="EMBL" id="KAH3862808.1"/>
    </source>
</evidence>
<evidence type="ECO:0000313" key="2">
    <source>
        <dbReference type="Proteomes" id="UP000828390"/>
    </source>
</evidence>
<gene>
    <name evidence="1" type="ORF">DPMN_025783</name>
</gene>
<protein>
    <submittedName>
        <fullName evidence="1">Uncharacterized protein</fullName>
    </submittedName>
</protein>
<dbReference type="Proteomes" id="UP000828390">
    <property type="component" value="Unassembled WGS sequence"/>
</dbReference>